<dbReference type="InterPro" id="IPR036770">
    <property type="entry name" value="Ankyrin_rpt-contain_sf"/>
</dbReference>
<keyword evidence="6" id="KW-1185">Reference proteome</keyword>
<feature type="repeat" description="ANK" evidence="3">
    <location>
        <begin position="237"/>
        <end position="269"/>
    </location>
</feature>
<feature type="repeat" description="ANK" evidence="3">
    <location>
        <begin position="486"/>
        <end position="518"/>
    </location>
</feature>
<gene>
    <name evidence="5" type="ORF">QBC41DRAFT_244047</name>
</gene>
<evidence type="ECO:0000256" key="4">
    <source>
        <dbReference type="SAM" id="MobiDB-lite"/>
    </source>
</evidence>
<feature type="compositionally biased region" description="Polar residues" evidence="4">
    <location>
        <begin position="59"/>
        <end position="72"/>
    </location>
</feature>
<dbReference type="Pfam" id="PF12796">
    <property type="entry name" value="Ank_2"/>
    <property type="match status" value="2"/>
</dbReference>
<dbReference type="SUPFAM" id="SSF48403">
    <property type="entry name" value="Ankyrin repeat"/>
    <property type="match status" value="2"/>
</dbReference>
<keyword evidence="2 3" id="KW-0040">ANK repeat</keyword>
<sequence>MDPLAITTSILALGATLQQVVNLLSHFANADTRVTEIRRDLELTASVLKYIHEQEKNNISPPTLSIDDTTGPSGRRRSNAGVHLSNVLRDCVSQLQLDLQCFAGELSKLTKPCSSGSKVGRVLANGKVAWKMSYLEKMQHSIVNKRMQLELIRNSLEIDRRNDRALPQQHHSADRVASIFFALARQLNDHIPNSRLPPPNHRTQAIFIEAVRKGKWREVEGLLQHIHPDFSLGPKGGELSPLHIAAMLGDLIMTELLISYGATVDCRAQDNKTPLMVAIEHNKSVVALALVRRGADVNGSDSRGRTPLHMAAKKNSKAVVQTLLNNGADANAYDTEGNTPLTDAVCREDREIQPIDTSVLRVLLQPNGSTVAADPTFGTQGKNHTPLHHAASQGLLDDLRIMMTLSCSRRARECAVLDFMERTPLWFAAKHGFLEVVEFLITSGADVNQRSSHSEKPTALWAASNHPATADFLLVSGADPNQTNNEGYTLLHRACWSGNALLAGMLLRHKADPTVRDKDGMQPLHYASSEGHETLVIMLLERRETPGIDINCANNTGTTPLMLAAEQGHDFIIKLLVNHVPLADIRQRDHFGCDAFYYACARGHILCAAYLLGCGADINTRNGKDNTPLHAVAKVGMKDMVGWLLRMGADKGAMSQQPFDGMDVRGTPLEIAKAAGHDEIVEMLNSWRPERRREVRYTASRVAL</sequence>
<feature type="repeat" description="ANK" evidence="3">
    <location>
        <begin position="303"/>
        <end position="335"/>
    </location>
</feature>
<dbReference type="Gene3D" id="1.25.40.20">
    <property type="entry name" value="Ankyrin repeat-containing domain"/>
    <property type="match status" value="3"/>
</dbReference>
<dbReference type="Proteomes" id="UP001174997">
    <property type="component" value="Unassembled WGS sequence"/>
</dbReference>
<name>A0AA40DCX2_9PEZI</name>
<evidence type="ECO:0000256" key="2">
    <source>
        <dbReference type="ARBA" id="ARBA00023043"/>
    </source>
</evidence>
<evidence type="ECO:0000313" key="6">
    <source>
        <dbReference type="Proteomes" id="UP001174997"/>
    </source>
</evidence>
<dbReference type="PRINTS" id="PR01415">
    <property type="entry name" value="ANKYRIN"/>
</dbReference>
<evidence type="ECO:0000313" key="5">
    <source>
        <dbReference type="EMBL" id="KAK0672102.1"/>
    </source>
</evidence>
<feature type="repeat" description="ANK" evidence="3">
    <location>
        <begin position="519"/>
        <end position="542"/>
    </location>
</feature>
<dbReference type="PANTHER" id="PTHR24123">
    <property type="entry name" value="ANKYRIN REPEAT-CONTAINING"/>
    <property type="match status" value="1"/>
</dbReference>
<organism evidence="5 6">
    <name type="scientific">Cercophora samala</name>
    <dbReference type="NCBI Taxonomy" id="330535"/>
    <lineage>
        <taxon>Eukaryota</taxon>
        <taxon>Fungi</taxon>
        <taxon>Dikarya</taxon>
        <taxon>Ascomycota</taxon>
        <taxon>Pezizomycotina</taxon>
        <taxon>Sordariomycetes</taxon>
        <taxon>Sordariomycetidae</taxon>
        <taxon>Sordariales</taxon>
        <taxon>Lasiosphaeriaceae</taxon>
        <taxon>Cercophora</taxon>
    </lineage>
</organism>
<dbReference type="EMBL" id="JAULSY010000015">
    <property type="protein sequence ID" value="KAK0672102.1"/>
    <property type="molecule type" value="Genomic_DNA"/>
</dbReference>
<dbReference type="AlphaFoldDB" id="A0AA40DCX2"/>
<feature type="repeat" description="ANK" evidence="3">
    <location>
        <begin position="420"/>
        <end position="452"/>
    </location>
</feature>
<dbReference type="SMART" id="SM00248">
    <property type="entry name" value="ANK"/>
    <property type="match status" value="12"/>
</dbReference>
<feature type="region of interest" description="Disordered" evidence="4">
    <location>
        <begin position="59"/>
        <end position="78"/>
    </location>
</feature>
<dbReference type="InterPro" id="IPR002110">
    <property type="entry name" value="Ankyrin_rpt"/>
</dbReference>
<keyword evidence="1" id="KW-0677">Repeat</keyword>
<accession>A0AA40DCX2</accession>
<dbReference type="InterPro" id="IPR051165">
    <property type="entry name" value="Multifunctional_ANK_Repeat"/>
</dbReference>
<feature type="repeat" description="ANK" evidence="3">
    <location>
        <begin position="556"/>
        <end position="588"/>
    </location>
</feature>
<reference evidence="5" key="1">
    <citation type="submission" date="2023-06" db="EMBL/GenBank/DDBJ databases">
        <title>Genome-scale phylogeny and comparative genomics of the fungal order Sordariales.</title>
        <authorList>
            <consortium name="Lawrence Berkeley National Laboratory"/>
            <person name="Hensen N."/>
            <person name="Bonometti L."/>
            <person name="Westerberg I."/>
            <person name="Brannstrom I.O."/>
            <person name="Guillou S."/>
            <person name="Cros-Aarteil S."/>
            <person name="Calhoun S."/>
            <person name="Haridas S."/>
            <person name="Kuo A."/>
            <person name="Mondo S."/>
            <person name="Pangilinan J."/>
            <person name="Riley R."/>
            <person name="Labutti K."/>
            <person name="Andreopoulos B."/>
            <person name="Lipzen A."/>
            <person name="Chen C."/>
            <person name="Yanf M."/>
            <person name="Daum C."/>
            <person name="Ng V."/>
            <person name="Clum A."/>
            <person name="Steindorff A."/>
            <person name="Ohm R."/>
            <person name="Martin F."/>
            <person name="Silar P."/>
            <person name="Natvig D."/>
            <person name="Lalanne C."/>
            <person name="Gautier V."/>
            <person name="Ament-Velasquez S.L."/>
            <person name="Kruys A."/>
            <person name="Hutchinson M.I."/>
            <person name="Powell A.J."/>
            <person name="Barry K."/>
            <person name="Miller A.N."/>
            <person name="Grigoriev I.V."/>
            <person name="Debuchy R."/>
            <person name="Gladieux P."/>
            <person name="Thoren M.H."/>
            <person name="Johannesson H."/>
        </authorList>
    </citation>
    <scope>NUCLEOTIDE SEQUENCE</scope>
    <source>
        <strain evidence="5">CBS 307.81</strain>
    </source>
</reference>
<dbReference type="Pfam" id="PF13637">
    <property type="entry name" value="Ank_4"/>
    <property type="match status" value="1"/>
</dbReference>
<protein>
    <submittedName>
        <fullName evidence="5">Ankyrin repeat-containing domain protein</fullName>
    </submittedName>
</protein>
<dbReference type="PANTHER" id="PTHR24123:SF33">
    <property type="entry name" value="PROTEIN HOS4"/>
    <property type="match status" value="1"/>
</dbReference>
<dbReference type="Pfam" id="PF00023">
    <property type="entry name" value="Ank"/>
    <property type="match status" value="2"/>
</dbReference>
<feature type="repeat" description="ANK" evidence="3">
    <location>
        <begin position="591"/>
        <end position="623"/>
    </location>
</feature>
<evidence type="ECO:0000256" key="1">
    <source>
        <dbReference type="ARBA" id="ARBA00022737"/>
    </source>
</evidence>
<feature type="repeat" description="ANK" evidence="3">
    <location>
        <begin position="624"/>
        <end position="656"/>
    </location>
</feature>
<dbReference type="Pfam" id="PF13857">
    <property type="entry name" value="Ank_5"/>
    <property type="match status" value="1"/>
</dbReference>
<dbReference type="PROSITE" id="PS50088">
    <property type="entry name" value="ANK_REPEAT"/>
    <property type="match status" value="9"/>
</dbReference>
<evidence type="ECO:0000256" key="3">
    <source>
        <dbReference type="PROSITE-ProRule" id="PRU00023"/>
    </source>
</evidence>
<dbReference type="PROSITE" id="PS50297">
    <property type="entry name" value="ANK_REP_REGION"/>
    <property type="match status" value="8"/>
</dbReference>
<proteinExistence type="predicted"/>
<comment type="caution">
    <text evidence="5">The sequence shown here is derived from an EMBL/GenBank/DDBJ whole genome shotgun (WGS) entry which is preliminary data.</text>
</comment>
<feature type="repeat" description="ANK" evidence="3">
    <location>
        <begin position="270"/>
        <end position="302"/>
    </location>
</feature>